<organism evidence="1 2">
    <name type="scientific">Riccia fluitans</name>
    <dbReference type="NCBI Taxonomy" id="41844"/>
    <lineage>
        <taxon>Eukaryota</taxon>
        <taxon>Viridiplantae</taxon>
        <taxon>Streptophyta</taxon>
        <taxon>Embryophyta</taxon>
        <taxon>Marchantiophyta</taxon>
        <taxon>Marchantiopsida</taxon>
        <taxon>Marchantiidae</taxon>
        <taxon>Marchantiales</taxon>
        <taxon>Ricciaceae</taxon>
        <taxon>Riccia</taxon>
    </lineage>
</organism>
<keyword evidence="2" id="KW-1185">Reference proteome</keyword>
<dbReference type="Proteomes" id="UP001605036">
    <property type="component" value="Unassembled WGS sequence"/>
</dbReference>
<reference evidence="1 2" key="1">
    <citation type="submission" date="2024-09" db="EMBL/GenBank/DDBJ databases">
        <title>Chromosome-scale assembly of Riccia fluitans.</title>
        <authorList>
            <person name="Paukszto L."/>
            <person name="Sawicki J."/>
            <person name="Karawczyk K."/>
            <person name="Piernik-Szablinska J."/>
            <person name="Szczecinska M."/>
            <person name="Mazdziarz M."/>
        </authorList>
    </citation>
    <scope>NUCLEOTIDE SEQUENCE [LARGE SCALE GENOMIC DNA]</scope>
    <source>
        <strain evidence="1">Rf_01</strain>
        <tissue evidence="1">Aerial parts of the thallus</tissue>
    </source>
</reference>
<dbReference type="EMBL" id="JBHFFA010000002">
    <property type="protein sequence ID" value="KAL2641553.1"/>
    <property type="molecule type" value="Genomic_DNA"/>
</dbReference>
<name>A0ABD1Z224_9MARC</name>
<evidence type="ECO:0000313" key="1">
    <source>
        <dbReference type="EMBL" id="KAL2641553.1"/>
    </source>
</evidence>
<protein>
    <submittedName>
        <fullName evidence="1">Uncharacterized protein</fullName>
    </submittedName>
</protein>
<evidence type="ECO:0000313" key="2">
    <source>
        <dbReference type="Proteomes" id="UP001605036"/>
    </source>
</evidence>
<dbReference type="AlphaFoldDB" id="A0ABD1Z224"/>
<proteinExistence type="predicted"/>
<accession>A0ABD1Z224</accession>
<gene>
    <name evidence="1" type="ORF">R1flu_009140</name>
</gene>
<sequence length="76" mass="8965">MKWYDGGDESQMGTPYKRASFKPVKEHALHGWQRKAMENRKERPRCWRRMVPKEDSIGPLCPETGRASVFRVFARV</sequence>
<comment type="caution">
    <text evidence="1">The sequence shown here is derived from an EMBL/GenBank/DDBJ whole genome shotgun (WGS) entry which is preliminary data.</text>
</comment>